<accession>A0A022R2T4</accession>
<evidence type="ECO:0000256" key="3">
    <source>
        <dbReference type="PROSITE-ProRule" id="PRU00221"/>
    </source>
</evidence>
<evidence type="ECO:0000313" key="5">
    <source>
        <dbReference type="Proteomes" id="UP000030748"/>
    </source>
</evidence>
<organism evidence="4 5">
    <name type="scientific">Erythranthe guttata</name>
    <name type="common">Yellow monkey flower</name>
    <name type="synonym">Mimulus guttatus</name>
    <dbReference type="NCBI Taxonomy" id="4155"/>
    <lineage>
        <taxon>Eukaryota</taxon>
        <taxon>Viridiplantae</taxon>
        <taxon>Streptophyta</taxon>
        <taxon>Embryophyta</taxon>
        <taxon>Tracheophyta</taxon>
        <taxon>Spermatophyta</taxon>
        <taxon>Magnoliopsida</taxon>
        <taxon>eudicotyledons</taxon>
        <taxon>Gunneridae</taxon>
        <taxon>Pentapetalae</taxon>
        <taxon>asterids</taxon>
        <taxon>lamiids</taxon>
        <taxon>Lamiales</taxon>
        <taxon>Phrymaceae</taxon>
        <taxon>Erythranthe</taxon>
    </lineage>
</organism>
<dbReference type="PANTHER" id="PTHR44218">
    <property type="entry name" value="PROTEIN SPA1-RELATED 2"/>
    <property type="match status" value="1"/>
</dbReference>
<dbReference type="PROSITE" id="PS50294">
    <property type="entry name" value="WD_REPEATS_REGION"/>
    <property type="match status" value="1"/>
</dbReference>
<dbReference type="Gene3D" id="2.130.10.10">
    <property type="entry name" value="YVTN repeat-like/Quinoprotein amine dehydrogenase"/>
    <property type="match status" value="1"/>
</dbReference>
<keyword evidence="5" id="KW-1185">Reference proteome</keyword>
<proteinExistence type="predicted"/>
<dbReference type="Pfam" id="PF00400">
    <property type="entry name" value="WD40"/>
    <property type="match status" value="1"/>
</dbReference>
<dbReference type="GO" id="GO:0009640">
    <property type="term" value="P:photomorphogenesis"/>
    <property type="evidence" value="ECO:0007669"/>
    <property type="project" value="InterPro"/>
</dbReference>
<dbReference type="InterPro" id="IPR036322">
    <property type="entry name" value="WD40_repeat_dom_sf"/>
</dbReference>
<feature type="repeat" description="WD" evidence="3">
    <location>
        <begin position="81"/>
        <end position="114"/>
    </location>
</feature>
<dbReference type="PROSITE" id="PS00678">
    <property type="entry name" value="WD_REPEATS_1"/>
    <property type="match status" value="1"/>
</dbReference>
<reference evidence="4 5" key="1">
    <citation type="journal article" date="2013" name="Proc. Natl. Acad. Sci. U.S.A.">
        <title>Fine-scale variation in meiotic recombination in Mimulus inferred from population shotgun sequencing.</title>
        <authorList>
            <person name="Hellsten U."/>
            <person name="Wright K.M."/>
            <person name="Jenkins J."/>
            <person name="Shu S."/>
            <person name="Yuan Y."/>
            <person name="Wessler S.R."/>
            <person name="Schmutz J."/>
            <person name="Willis J.H."/>
            <person name="Rokhsar D.S."/>
        </authorList>
    </citation>
    <scope>NUCLEOTIDE SEQUENCE [LARGE SCALE GENOMIC DNA]</scope>
    <source>
        <strain evidence="5">cv. DUN x IM62</strain>
    </source>
</reference>
<dbReference type="InterPro" id="IPR019775">
    <property type="entry name" value="WD40_repeat_CS"/>
</dbReference>
<gene>
    <name evidence="4" type="ORF">MIMGU_mgv1a018967mg</name>
</gene>
<keyword evidence="2" id="KW-0677">Repeat</keyword>
<protein>
    <submittedName>
        <fullName evidence="4">Uncharacterized protein</fullName>
    </submittedName>
</protein>
<name>A0A022R2T4_ERYGU</name>
<evidence type="ECO:0000256" key="1">
    <source>
        <dbReference type="ARBA" id="ARBA00022574"/>
    </source>
</evidence>
<dbReference type="PANTHER" id="PTHR44218:SF4">
    <property type="entry name" value="PROTEIN SUPPRESSOR OF PHYA-105 1-LIKE ISOFORM X1"/>
    <property type="match status" value="1"/>
</dbReference>
<dbReference type="STRING" id="4155.A0A022R2T4"/>
<dbReference type="InterPro" id="IPR044630">
    <property type="entry name" value="SPA1/2/3/4"/>
</dbReference>
<dbReference type="Proteomes" id="UP000030748">
    <property type="component" value="Unassembled WGS sequence"/>
</dbReference>
<dbReference type="EMBL" id="KI630682">
    <property type="protein sequence ID" value="EYU34516.1"/>
    <property type="molecule type" value="Genomic_DNA"/>
</dbReference>
<dbReference type="InterPro" id="IPR015943">
    <property type="entry name" value="WD40/YVTN_repeat-like_dom_sf"/>
</dbReference>
<dbReference type="SMART" id="SM00320">
    <property type="entry name" value="WD40"/>
    <property type="match status" value="3"/>
</dbReference>
<evidence type="ECO:0000313" key="4">
    <source>
        <dbReference type="EMBL" id="EYU34516.1"/>
    </source>
</evidence>
<keyword evidence="1 3" id="KW-0853">WD repeat</keyword>
<evidence type="ECO:0000256" key="2">
    <source>
        <dbReference type="ARBA" id="ARBA00022737"/>
    </source>
</evidence>
<dbReference type="InterPro" id="IPR001680">
    <property type="entry name" value="WD40_rpt"/>
</dbReference>
<sequence>MAFYLPNTTHSRHQFTWYGVDSCLFDEFSKQRNSINTIWNPANICCVQFSEYSSHLMAFGSADYKIYGYDLRHTRIPWCTLVAHENAVSYVRYLDPETIVSASTDNTLKLWDLKKTSLEGLSSNACNLTFSGHTNEKNFVGLAVLDGYIACVYAYYRSLPMPITSHEFGYVDPISGNETSEGNGQFVSSLCWRRKSQMVVAANSSGSIKVLKLV</sequence>
<dbReference type="PROSITE" id="PS50082">
    <property type="entry name" value="WD_REPEATS_2"/>
    <property type="match status" value="1"/>
</dbReference>
<dbReference type="SUPFAM" id="SSF50978">
    <property type="entry name" value="WD40 repeat-like"/>
    <property type="match status" value="1"/>
</dbReference>
<dbReference type="AlphaFoldDB" id="A0A022R2T4"/>